<feature type="domain" description="Transposase-like Mu C-terminal" evidence="2">
    <location>
        <begin position="4"/>
        <end position="47"/>
    </location>
</feature>
<dbReference type="AlphaFoldDB" id="A0A0P9RRD6"/>
<gene>
    <name evidence="5" type="ORF">ALQ11_102646</name>
    <name evidence="4" type="ORF">ALQ41_02337</name>
    <name evidence="3" type="ORF">ALQ42_200096</name>
</gene>
<feature type="region of interest" description="Disordered" evidence="1">
    <location>
        <begin position="61"/>
        <end position="86"/>
    </location>
</feature>
<evidence type="ECO:0000313" key="5">
    <source>
        <dbReference type="EMBL" id="RMQ21921.1"/>
    </source>
</evidence>
<protein>
    <recommendedName>
        <fullName evidence="2">Transposase-like Mu C-terminal domain-containing protein</fullName>
    </recommendedName>
</protein>
<sequence length="86" mass="9351">MNIMRKVTAQGVTFNNRVYRSDALNALVGRRVRLQFDGAAIARAVVILGGGVIEVRLWQRGNPSKDDSATGGDSPPDWTLKPRASN</sequence>
<evidence type="ECO:0000313" key="6">
    <source>
        <dbReference type="Proteomes" id="UP000272471"/>
    </source>
</evidence>
<dbReference type="EMBL" id="RBPT01000530">
    <property type="protein sequence ID" value="RMO35583.1"/>
    <property type="molecule type" value="Genomic_DNA"/>
</dbReference>
<dbReference type="RefSeq" id="WP_004665459.1">
    <property type="nucleotide sequence ID" value="NZ_RBOU01000119.1"/>
</dbReference>
<dbReference type="Proteomes" id="UP000272471">
    <property type="component" value="Unassembled WGS sequence"/>
</dbReference>
<dbReference type="EMBL" id="RBQX01000017">
    <property type="protein sequence ID" value="RMQ21921.1"/>
    <property type="molecule type" value="Genomic_DNA"/>
</dbReference>
<dbReference type="InterPro" id="IPR015378">
    <property type="entry name" value="Transposase-like_Mu_C"/>
</dbReference>
<proteinExistence type="predicted"/>
<organism evidence="3 7">
    <name type="scientific">Pseudomonas savastanoi pv. glycinea</name>
    <name type="common">Pseudomonas syringae pv. glycinea</name>
    <dbReference type="NCBI Taxonomy" id="318"/>
    <lineage>
        <taxon>Bacteria</taxon>
        <taxon>Pseudomonadati</taxon>
        <taxon>Pseudomonadota</taxon>
        <taxon>Gammaproteobacteria</taxon>
        <taxon>Pseudomonadales</taxon>
        <taxon>Pseudomonadaceae</taxon>
        <taxon>Pseudomonas</taxon>
    </lineage>
</organism>
<dbReference type="Proteomes" id="UP000273536">
    <property type="component" value="Unassembled WGS sequence"/>
</dbReference>
<evidence type="ECO:0000259" key="2">
    <source>
        <dbReference type="Pfam" id="PF09299"/>
    </source>
</evidence>
<evidence type="ECO:0000313" key="7">
    <source>
        <dbReference type="Proteomes" id="UP000273536"/>
    </source>
</evidence>
<evidence type="ECO:0000313" key="4">
    <source>
        <dbReference type="EMBL" id="RMO35583.1"/>
    </source>
</evidence>
<name>A0A0P9RRD6_PSESG</name>
<dbReference type="Pfam" id="PF09299">
    <property type="entry name" value="Mu-transpos_C"/>
    <property type="match status" value="1"/>
</dbReference>
<reference evidence="6 7" key="1">
    <citation type="submission" date="2018-08" db="EMBL/GenBank/DDBJ databases">
        <title>Recombination of ecologically and evolutionarily significant loci maintains genetic cohesion in the Pseudomonas syringae species complex.</title>
        <authorList>
            <person name="Dillon M."/>
            <person name="Thakur S."/>
            <person name="Almeida R.N.D."/>
            <person name="Weir B.S."/>
            <person name="Guttman D.S."/>
        </authorList>
    </citation>
    <scope>NUCLEOTIDE SEQUENCE [LARGE SCALE GENOMIC DNA]</scope>
    <source>
        <strain evidence="5 6">ICMP 4182</strain>
        <strain evidence="3 7">ICMP 6372</strain>
        <strain evidence="4 8">ICMP 867</strain>
    </source>
</reference>
<evidence type="ECO:0000256" key="1">
    <source>
        <dbReference type="SAM" id="MobiDB-lite"/>
    </source>
</evidence>
<evidence type="ECO:0000313" key="3">
    <source>
        <dbReference type="EMBL" id="RMO28436.1"/>
    </source>
</evidence>
<evidence type="ECO:0000313" key="8">
    <source>
        <dbReference type="Proteomes" id="UP000280599"/>
    </source>
</evidence>
<comment type="caution">
    <text evidence="3">The sequence shown here is derived from an EMBL/GenBank/DDBJ whole genome shotgun (WGS) entry which is preliminary data.</text>
</comment>
<accession>A0A0P9RRD6</accession>
<dbReference type="EMBL" id="RBPS01000400">
    <property type="protein sequence ID" value="RMO28436.1"/>
    <property type="molecule type" value="Genomic_DNA"/>
</dbReference>
<dbReference type="Proteomes" id="UP000280599">
    <property type="component" value="Unassembled WGS sequence"/>
</dbReference>